<organism evidence="3 4">
    <name type="scientific">Candidatus Nephthysia bennettiae</name>
    <dbReference type="NCBI Taxonomy" id="3127016"/>
    <lineage>
        <taxon>Bacteria</taxon>
        <taxon>Bacillati</taxon>
        <taxon>Candidatus Dormiibacterota</taxon>
        <taxon>Candidatus Dormibacteria</taxon>
        <taxon>Candidatus Dormibacterales</taxon>
        <taxon>Candidatus Dormibacteraceae</taxon>
        <taxon>Candidatus Nephthysia</taxon>
    </lineage>
</organism>
<comment type="caution">
    <text evidence="3">The sequence shown here is derived from an EMBL/GenBank/DDBJ whole genome shotgun (WGS) entry which is preliminary data.</text>
</comment>
<keyword evidence="4" id="KW-1185">Reference proteome</keyword>
<gene>
    <name evidence="3" type="ORF">JF922_04050</name>
</gene>
<dbReference type="AlphaFoldDB" id="A0A934N1P7"/>
<evidence type="ECO:0000256" key="1">
    <source>
        <dbReference type="ARBA" id="ARBA00008791"/>
    </source>
</evidence>
<name>A0A934N1P7_9BACT</name>
<protein>
    <submittedName>
        <fullName evidence="3">Universal stress protein</fullName>
    </submittedName>
</protein>
<reference evidence="3" key="1">
    <citation type="submission" date="2020-10" db="EMBL/GenBank/DDBJ databases">
        <title>Ca. Dormibacterota MAGs.</title>
        <authorList>
            <person name="Montgomery K."/>
        </authorList>
    </citation>
    <scope>NUCLEOTIDE SEQUENCE [LARGE SCALE GENOMIC DNA]</scope>
    <source>
        <strain evidence="3">SC8812_S17_10</strain>
    </source>
</reference>
<dbReference type="Proteomes" id="UP000612893">
    <property type="component" value="Unassembled WGS sequence"/>
</dbReference>
<feature type="domain" description="UspA" evidence="2">
    <location>
        <begin position="1"/>
        <end position="146"/>
    </location>
</feature>
<evidence type="ECO:0000313" key="3">
    <source>
        <dbReference type="EMBL" id="MBJ7597245.1"/>
    </source>
</evidence>
<dbReference type="InterPro" id="IPR006015">
    <property type="entry name" value="Universal_stress_UspA"/>
</dbReference>
<dbReference type="SUPFAM" id="SSF52402">
    <property type="entry name" value="Adenine nucleotide alpha hydrolases-like"/>
    <property type="match status" value="1"/>
</dbReference>
<dbReference type="InterPro" id="IPR014729">
    <property type="entry name" value="Rossmann-like_a/b/a_fold"/>
</dbReference>
<dbReference type="InterPro" id="IPR006016">
    <property type="entry name" value="UspA"/>
</dbReference>
<proteinExistence type="inferred from homology"/>
<accession>A0A934N1P7</accession>
<dbReference type="EMBL" id="JAEKNR010000048">
    <property type="protein sequence ID" value="MBJ7597245.1"/>
    <property type="molecule type" value="Genomic_DNA"/>
</dbReference>
<dbReference type="PRINTS" id="PR01438">
    <property type="entry name" value="UNVRSLSTRESS"/>
</dbReference>
<dbReference type="RefSeq" id="WP_338199320.1">
    <property type="nucleotide sequence ID" value="NZ_JAEKNR010000048.1"/>
</dbReference>
<sequence>MFERIIAAIDSDPERSVKVIEATRDLAKACGSSVLVAHIRDVERPAAAVAGKAGGIPPALHLESEEEARQLVDSAVEQLRGDGVQAEGQIGPGAGSTARELLAIADSAGANLIVIGDRGSHVSDVLLGSVAHRVVHLAKVPVLLVR</sequence>
<dbReference type="PANTHER" id="PTHR46268:SF6">
    <property type="entry name" value="UNIVERSAL STRESS PROTEIN UP12"/>
    <property type="match status" value="1"/>
</dbReference>
<evidence type="ECO:0000313" key="4">
    <source>
        <dbReference type="Proteomes" id="UP000612893"/>
    </source>
</evidence>
<dbReference type="Gene3D" id="3.40.50.620">
    <property type="entry name" value="HUPs"/>
    <property type="match status" value="1"/>
</dbReference>
<comment type="similarity">
    <text evidence="1">Belongs to the universal stress protein A family.</text>
</comment>
<dbReference type="Pfam" id="PF00582">
    <property type="entry name" value="Usp"/>
    <property type="match status" value="1"/>
</dbReference>
<dbReference type="CDD" id="cd00293">
    <property type="entry name" value="USP-like"/>
    <property type="match status" value="1"/>
</dbReference>
<dbReference type="PANTHER" id="PTHR46268">
    <property type="entry name" value="STRESS RESPONSE PROTEIN NHAX"/>
    <property type="match status" value="1"/>
</dbReference>
<evidence type="ECO:0000259" key="2">
    <source>
        <dbReference type="Pfam" id="PF00582"/>
    </source>
</evidence>